<evidence type="ECO:0000313" key="3">
    <source>
        <dbReference type="Proteomes" id="UP000602260"/>
    </source>
</evidence>
<evidence type="ECO:0000313" key="2">
    <source>
        <dbReference type="EMBL" id="MBC5716274.1"/>
    </source>
</evidence>
<comment type="caution">
    <text evidence="2">The sequence shown here is derived from an EMBL/GenBank/DDBJ whole genome shotgun (WGS) entry which is preliminary data.</text>
</comment>
<keyword evidence="3" id="KW-1185">Reference proteome</keyword>
<dbReference type="RefSeq" id="WP_186877759.1">
    <property type="nucleotide sequence ID" value="NZ_JACOPN010000002.1"/>
</dbReference>
<proteinExistence type="predicted"/>
<keyword evidence="1" id="KW-0732">Signal</keyword>
<reference evidence="2" key="1">
    <citation type="submission" date="2020-08" db="EMBL/GenBank/DDBJ databases">
        <title>Genome public.</title>
        <authorList>
            <person name="Liu C."/>
            <person name="Sun Q."/>
        </authorList>
    </citation>
    <scope>NUCLEOTIDE SEQUENCE</scope>
    <source>
        <strain evidence="2">BX5</strain>
    </source>
</reference>
<feature type="chain" id="PRO_5038592384" evidence="1">
    <location>
        <begin position="23"/>
        <end position="244"/>
    </location>
</feature>
<feature type="signal peptide" evidence="1">
    <location>
        <begin position="1"/>
        <end position="22"/>
    </location>
</feature>
<dbReference type="EMBL" id="JACOPN010000002">
    <property type="protein sequence ID" value="MBC5716274.1"/>
    <property type="molecule type" value="Genomic_DNA"/>
</dbReference>
<dbReference type="AlphaFoldDB" id="A0A8J6J217"/>
<sequence length="244" mass="28026">MKRNVMASVLSLLMLLSLCCGCQGKNSDAPDSSRIPYFDEIFTLSEDRPVVLADVAVQKVYPQVFADEYGDEAYLIAKCSIQKAFFVSTQCPNRAILSTAGNSFLLWLKVNGLQEEYYPELQELLQRADSFIVYAEDEPSWFGRYGLDEEMARTLEQDGFNCRVVEDQMVFPPSLYINDIYMWSLIPIIDGKVDGTVVERAVEESHYAEMVYEIDQEDSPRIYNGDTIEEVYQFLEEYVKEHTK</sequence>
<evidence type="ECO:0000256" key="1">
    <source>
        <dbReference type="SAM" id="SignalP"/>
    </source>
</evidence>
<gene>
    <name evidence="2" type="ORF">H8S55_02875</name>
</gene>
<name>A0A8J6J217_9FIRM</name>
<protein>
    <submittedName>
        <fullName evidence="2">Uncharacterized protein</fullName>
    </submittedName>
</protein>
<organism evidence="2 3">
    <name type="scientific">Flintibacter faecis</name>
    <dbReference type="NCBI Taxonomy" id="2763047"/>
    <lineage>
        <taxon>Bacteria</taxon>
        <taxon>Bacillati</taxon>
        <taxon>Bacillota</taxon>
        <taxon>Clostridia</taxon>
        <taxon>Eubacteriales</taxon>
        <taxon>Flintibacter</taxon>
    </lineage>
</organism>
<dbReference type="Proteomes" id="UP000602260">
    <property type="component" value="Unassembled WGS sequence"/>
</dbReference>
<accession>A0A8J6J217</accession>